<evidence type="ECO:0000256" key="1">
    <source>
        <dbReference type="SAM" id="Phobius"/>
    </source>
</evidence>
<proteinExistence type="predicted"/>
<dbReference type="InterPro" id="IPR023393">
    <property type="entry name" value="START-like_dom_sf"/>
</dbReference>
<dbReference type="Pfam" id="PF06240">
    <property type="entry name" value="COXG"/>
    <property type="match status" value="1"/>
</dbReference>
<dbReference type="Gene3D" id="3.30.530.20">
    <property type="match status" value="1"/>
</dbReference>
<keyword evidence="3" id="KW-1185">Reference proteome</keyword>
<keyword evidence="1" id="KW-0812">Transmembrane</keyword>
<protein>
    <recommendedName>
        <fullName evidence="4">Carbon monoxide dehydrogenase</fullName>
    </recommendedName>
</protein>
<sequence length="222" mass="21985">MKVTGNATLNAPADKVWATILDPAVLARTIPGCERLETTGPDRYRGTITAGVASIKGTFLGDVELTDLEQPSSLVLRASGAGGPGTVKADVAVRLADLGDGRTELTYDADAVVGGMVGGVGQRVLTGVARKMAGEFFTAIDGELTGRTAVPAAVPEQPAAPATESAAAAGTGAAVPATFPGRAAAVGAGANEGEFVKGAVFGAAIAFAGVLIGVLAGRRRKG</sequence>
<dbReference type="SUPFAM" id="SSF55961">
    <property type="entry name" value="Bet v1-like"/>
    <property type="match status" value="1"/>
</dbReference>
<keyword evidence="1" id="KW-0472">Membrane</keyword>
<dbReference type="RefSeq" id="WP_179642267.1">
    <property type="nucleotide sequence ID" value="NZ_BAAAYY010000051.1"/>
</dbReference>
<evidence type="ECO:0000313" key="3">
    <source>
        <dbReference type="Proteomes" id="UP000589036"/>
    </source>
</evidence>
<reference evidence="2 3" key="1">
    <citation type="submission" date="2020-07" db="EMBL/GenBank/DDBJ databases">
        <title>Sequencing the genomes of 1000 actinobacteria strains.</title>
        <authorList>
            <person name="Klenk H.-P."/>
        </authorList>
    </citation>
    <scope>NUCLEOTIDE SEQUENCE [LARGE SCALE GENOMIC DNA]</scope>
    <source>
        <strain evidence="2 3">CXB654</strain>
    </source>
</reference>
<accession>A0A852TW64</accession>
<gene>
    <name evidence="2" type="ORF">HDA32_001230</name>
</gene>
<dbReference type="AlphaFoldDB" id="A0A852TW64"/>
<dbReference type="PANTHER" id="PTHR38588:SF1">
    <property type="entry name" value="BLL0334 PROTEIN"/>
    <property type="match status" value="1"/>
</dbReference>
<dbReference type="PANTHER" id="PTHR38588">
    <property type="entry name" value="BLL0334 PROTEIN"/>
    <property type="match status" value="1"/>
</dbReference>
<feature type="transmembrane region" description="Helical" evidence="1">
    <location>
        <begin position="198"/>
        <end position="217"/>
    </location>
</feature>
<dbReference type="Proteomes" id="UP000589036">
    <property type="component" value="Unassembled WGS sequence"/>
</dbReference>
<dbReference type="EMBL" id="JACCCC010000001">
    <property type="protein sequence ID" value="NYE46110.1"/>
    <property type="molecule type" value="Genomic_DNA"/>
</dbReference>
<keyword evidence="1" id="KW-1133">Transmembrane helix</keyword>
<name>A0A852TW64_9ACTN</name>
<evidence type="ECO:0000313" key="2">
    <source>
        <dbReference type="EMBL" id="NYE46110.1"/>
    </source>
</evidence>
<dbReference type="CDD" id="cd05018">
    <property type="entry name" value="CoxG"/>
    <property type="match status" value="1"/>
</dbReference>
<dbReference type="InterPro" id="IPR010419">
    <property type="entry name" value="CO_DH_gsu"/>
</dbReference>
<organism evidence="2 3">
    <name type="scientific">Spinactinospora alkalitolerans</name>
    <dbReference type="NCBI Taxonomy" id="687207"/>
    <lineage>
        <taxon>Bacteria</taxon>
        <taxon>Bacillati</taxon>
        <taxon>Actinomycetota</taxon>
        <taxon>Actinomycetes</taxon>
        <taxon>Streptosporangiales</taxon>
        <taxon>Nocardiopsidaceae</taxon>
        <taxon>Spinactinospora</taxon>
    </lineage>
</organism>
<evidence type="ECO:0008006" key="4">
    <source>
        <dbReference type="Google" id="ProtNLM"/>
    </source>
</evidence>
<comment type="caution">
    <text evidence="2">The sequence shown here is derived from an EMBL/GenBank/DDBJ whole genome shotgun (WGS) entry which is preliminary data.</text>
</comment>